<feature type="compositionally biased region" description="Polar residues" evidence="1">
    <location>
        <begin position="775"/>
        <end position="796"/>
    </location>
</feature>
<evidence type="ECO:0000313" key="3">
    <source>
        <dbReference type="RefSeq" id="XP_025412321.1"/>
    </source>
</evidence>
<feature type="region of interest" description="Disordered" evidence="1">
    <location>
        <begin position="775"/>
        <end position="800"/>
    </location>
</feature>
<feature type="region of interest" description="Disordered" evidence="1">
    <location>
        <begin position="972"/>
        <end position="1134"/>
    </location>
</feature>
<feature type="compositionally biased region" description="Polar residues" evidence="1">
    <location>
        <begin position="402"/>
        <end position="424"/>
    </location>
</feature>
<keyword evidence="2" id="KW-1185">Reference proteome</keyword>
<dbReference type="RefSeq" id="XP_025412322.1">
    <property type="nucleotide sequence ID" value="XM_025556537.1"/>
</dbReference>
<dbReference type="RefSeq" id="XP_025412321.1">
    <property type="nucleotide sequence ID" value="XM_025556536.1"/>
</dbReference>
<dbReference type="Proteomes" id="UP000694846">
    <property type="component" value="Unplaced"/>
</dbReference>
<protein>
    <submittedName>
        <fullName evidence="3">Nuclear pore complex protein DDB_G0274915-like isoform X1</fullName>
    </submittedName>
    <submittedName>
        <fullName evidence="4">Nuclear pore complex protein DDB_G0274915-like isoform X2</fullName>
    </submittedName>
</protein>
<name>A0A8B8FPB5_9HEMI</name>
<feature type="compositionally biased region" description="Basic and acidic residues" evidence="1">
    <location>
        <begin position="466"/>
        <end position="487"/>
    </location>
</feature>
<evidence type="ECO:0000313" key="4">
    <source>
        <dbReference type="RefSeq" id="XP_025412322.1"/>
    </source>
</evidence>
<feature type="compositionally biased region" description="Polar residues" evidence="1">
    <location>
        <begin position="488"/>
        <end position="511"/>
    </location>
</feature>
<organism evidence="2 3">
    <name type="scientific">Sipha flava</name>
    <name type="common">yellow sugarcane aphid</name>
    <dbReference type="NCBI Taxonomy" id="143950"/>
    <lineage>
        <taxon>Eukaryota</taxon>
        <taxon>Metazoa</taxon>
        <taxon>Ecdysozoa</taxon>
        <taxon>Arthropoda</taxon>
        <taxon>Hexapoda</taxon>
        <taxon>Insecta</taxon>
        <taxon>Pterygota</taxon>
        <taxon>Neoptera</taxon>
        <taxon>Paraneoptera</taxon>
        <taxon>Hemiptera</taxon>
        <taxon>Sternorrhyncha</taxon>
        <taxon>Aphidomorpha</taxon>
        <taxon>Aphidoidea</taxon>
        <taxon>Aphididae</taxon>
        <taxon>Sipha</taxon>
    </lineage>
</organism>
<feature type="region of interest" description="Disordered" evidence="1">
    <location>
        <begin position="402"/>
        <end position="511"/>
    </location>
</feature>
<dbReference type="AlphaFoldDB" id="A0A8B8FPB5"/>
<feature type="compositionally biased region" description="Polar residues" evidence="1">
    <location>
        <begin position="1072"/>
        <end position="1113"/>
    </location>
</feature>
<feature type="compositionally biased region" description="Polar residues" evidence="1">
    <location>
        <begin position="980"/>
        <end position="993"/>
    </location>
</feature>
<feature type="compositionally biased region" description="Low complexity" evidence="1">
    <location>
        <begin position="220"/>
        <end position="232"/>
    </location>
</feature>
<sequence>MFSFLKFLNAKSDADKNKVPDNLSGTTLNLNSPEASALNIFHNKLPIAHKSNEINSPLRSSCKETVTSPGFSYRIVQRAREMRSTTPNMDLSNLSTPFTLENSLNGRNTINGNYSMRDGYDKKRKLMETLDNFGIRKRTRQVSSGDAFVDRRRKTITESNTPDRLTVMNGHNHRLTQPISIVMNSKNINIDNKKTKRHGDFETNMCHSQKKPKTRNNEILSSYSSSKFLLKSGQKRPYPRDHEDNSPNRKHCKSCTCCGSTVLLENDQNKLNKSDKTTETDLSDDLVTVAASRIFNRSGKTQVVKKITMKTILDEVFDDVDPVPYTSIDKLEEKKKNAENRTPKLNEIQPAITANLFSVPVSSATSVTTPSTQSMSLIFGHNLSENTPKVNEENKINTPLQFNFESPTASAVSSVETNNKQTNEGVEKLNDKDKPKSINNIITFETPKNSVQRPNQQPKLQFQSPEKNENTNDKSPTEGQKDSKNDKNVPSFQFTIPTSTPGGSIVNSSTTNNLSKINENNLSVSRFDSPIENSSNKISFTFETNEKRSTPVMQFGAPKVDDKQSTPVFQFGAPKADDKQSTPVMQFGASKVDDKQSAPVMQFGTSKVDDKQSTPVMQFGAPKVDDKQSTPVMQFGSPKADDQQSTPVMQFGAPKVDDKQSTPVLQFKTTKDAVNPTSTSLFSFGNNQKSIDNSKTTEPIKFQFGSSKPDTTSSTESKNVVIGSNNLQNQNLFNFGKTNSNILSLTTSNPPKYDSISGKSPQKLQFGTLPTPVFGTSNSDQSKSQFTNSVSQSIDSQGPKLVFGQTTENKSATSTSSMLFPNNTANGVFQFNSSSSKLNDKPSETPTNSFQFSSVKTAPFGASAPQDKTAFQFSVPKSEDSKTQFSTPTFGSQNSNIAPFKFGSNDKPASFGNTFPALNQPLQFTNNTEKPVEPFKFGSAASASNTFQFNANKNVSSPVKFGQTSNTFSTPTFSGFGSSAPPQTTSFGNVQPSQPLPFGNMTSPNAAPTFGNTTSPPSSNTFGTNQGFQFGSTSNAPNNSSTFAFGGTQQPQKSEGAFNFNAASPPAVSPFQFGQTPSALSTPQFGGTQTQGSFNFGSPQITATVMPGSSQPLFSMGTAPAGERRKAKAVRRRQ</sequence>
<reference evidence="3 4" key="1">
    <citation type="submission" date="2025-04" db="UniProtKB">
        <authorList>
            <consortium name="RefSeq"/>
        </authorList>
    </citation>
    <scope>IDENTIFICATION</scope>
    <source>
        <tissue evidence="3 4">Whole body</tissue>
    </source>
</reference>
<dbReference type="OrthoDB" id="6603118at2759"/>
<feature type="compositionally biased region" description="Basic residues" evidence="1">
    <location>
        <begin position="1125"/>
        <end position="1134"/>
    </location>
</feature>
<evidence type="ECO:0000313" key="2">
    <source>
        <dbReference type="Proteomes" id="UP000694846"/>
    </source>
</evidence>
<dbReference type="GeneID" id="112684835"/>
<feature type="region of interest" description="Disordered" evidence="1">
    <location>
        <begin position="620"/>
        <end position="646"/>
    </location>
</feature>
<feature type="compositionally biased region" description="Basic and acidic residues" evidence="1">
    <location>
        <begin position="238"/>
        <end position="247"/>
    </location>
</feature>
<feature type="compositionally biased region" description="Polar residues" evidence="1">
    <location>
        <begin position="437"/>
        <end position="465"/>
    </location>
</feature>
<feature type="compositionally biased region" description="Polar residues" evidence="1">
    <location>
        <begin position="1000"/>
        <end position="1053"/>
    </location>
</feature>
<evidence type="ECO:0000256" key="1">
    <source>
        <dbReference type="SAM" id="MobiDB-lite"/>
    </source>
</evidence>
<feature type="compositionally biased region" description="Basic and acidic residues" evidence="1">
    <location>
        <begin position="425"/>
        <end position="436"/>
    </location>
</feature>
<gene>
    <name evidence="3 4" type="primary">LOC112684835</name>
</gene>
<accession>A0A8B8FPB5</accession>
<proteinExistence type="predicted"/>
<feature type="region of interest" description="Disordered" evidence="1">
    <location>
        <begin position="831"/>
        <end position="850"/>
    </location>
</feature>
<feature type="region of interest" description="Disordered" evidence="1">
    <location>
        <begin position="198"/>
        <end position="251"/>
    </location>
</feature>